<dbReference type="Pfam" id="PF00534">
    <property type="entry name" value="Glycos_transf_1"/>
    <property type="match status" value="1"/>
</dbReference>
<sequence length="94" mass="10406">HGSVSRNSLHKALLQYDIAIIPLLNRIYGSVPSKIFEYAKLGLPILYFGGGEGEDIVNENKLGWVAEAGNYQDLNKLIASINASELTLEYKQKI</sequence>
<dbReference type="InterPro" id="IPR001296">
    <property type="entry name" value="Glyco_trans_1"/>
</dbReference>
<name>A0ABY2D2D1_9GAMM</name>
<accession>A0ABY2D2D1</accession>
<feature type="non-terminal residue" evidence="2">
    <location>
        <position position="94"/>
    </location>
</feature>
<organism evidence="2 3">
    <name type="scientific">Halomonas marinisediminis</name>
    <dbReference type="NCBI Taxonomy" id="2546095"/>
    <lineage>
        <taxon>Bacteria</taxon>
        <taxon>Pseudomonadati</taxon>
        <taxon>Pseudomonadota</taxon>
        <taxon>Gammaproteobacteria</taxon>
        <taxon>Oceanospirillales</taxon>
        <taxon>Halomonadaceae</taxon>
        <taxon>Halomonas</taxon>
    </lineage>
</organism>
<keyword evidence="3" id="KW-1185">Reference proteome</keyword>
<evidence type="ECO:0000313" key="3">
    <source>
        <dbReference type="Proteomes" id="UP000294823"/>
    </source>
</evidence>
<evidence type="ECO:0000313" key="2">
    <source>
        <dbReference type="EMBL" id="TDA87188.1"/>
    </source>
</evidence>
<dbReference type="Gene3D" id="3.40.50.2000">
    <property type="entry name" value="Glycogen Phosphorylase B"/>
    <property type="match status" value="1"/>
</dbReference>
<reference evidence="2 3" key="1">
    <citation type="submission" date="2019-03" db="EMBL/GenBank/DDBJ databases">
        <title>Halomonas marinisediminis sp. nov., a moderately halophilic bacterium isolated from the Bohai Gulf.</title>
        <authorList>
            <person name="Ji X."/>
        </authorList>
    </citation>
    <scope>NUCLEOTIDE SEQUENCE [LARGE SCALE GENOMIC DNA]</scope>
    <source>
        <strain evidence="2 3">204</strain>
    </source>
</reference>
<comment type="caution">
    <text evidence="2">The sequence shown here is derived from an EMBL/GenBank/DDBJ whole genome shotgun (WGS) entry which is preliminary data.</text>
</comment>
<dbReference type="SUPFAM" id="SSF53756">
    <property type="entry name" value="UDP-Glycosyltransferase/glycogen phosphorylase"/>
    <property type="match status" value="1"/>
</dbReference>
<proteinExistence type="predicted"/>
<evidence type="ECO:0000259" key="1">
    <source>
        <dbReference type="Pfam" id="PF00534"/>
    </source>
</evidence>
<dbReference type="Proteomes" id="UP000294823">
    <property type="component" value="Unassembled WGS sequence"/>
</dbReference>
<dbReference type="EMBL" id="SLTR01000334">
    <property type="protein sequence ID" value="TDA87188.1"/>
    <property type="molecule type" value="Genomic_DNA"/>
</dbReference>
<feature type="domain" description="Glycosyl transferase family 1" evidence="1">
    <location>
        <begin position="2"/>
        <end position="85"/>
    </location>
</feature>
<feature type="non-terminal residue" evidence="2">
    <location>
        <position position="1"/>
    </location>
</feature>
<gene>
    <name evidence="2" type="ORF">E0702_16895</name>
</gene>
<protein>
    <submittedName>
        <fullName evidence="2">Glycosyltransferase</fullName>
    </submittedName>
</protein>